<accession>A0A317T6X6</accession>
<dbReference type="OrthoDB" id="9784461at2"/>
<evidence type="ECO:0000313" key="2">
    <source>
        <dbReference type="EMBL" id="PWW82469.1"/>
    </source>
</evidence>
<evidence type="ECO:0000259" key="1">
    <source>
        <dbReference type="Pfam" id="PF01636"/>
    </source>
</evidence>
<keyword evidence="3" id="KW-1185">Reference proteome</keyword>
<name>A0A317T6X6_9CHLB</name>
<protein>
    <submittedName>
        <fullName evidence="2">Aminoglycoside phosphotransferase</fullName>
    </submittedName>
</protein>
<dbReference type="GO" id="GO:0016740">
    <property type="term" value="F:transferase activity"/>
    <property type="evidence" value="ECO:0007669"/>
    <property type="project" value="UniProtKB-KW"/>
</dbReference>
<dbReference type="Proteomes" id="UP000246278">
    <property type="component" value="Unassembled WGS sequence"/>
</dbReference>
<keyword evidence="2" id="KW-0808">Transferase</keyword>
<sequence length="332" mass="39168">MPPEKHHLELYFSDLELRKLRIEQVAGDASSREYFRVFSPEKTWILCIDPDFGSFPSAHYPFLEIQRLLTRNSVPVPKVIGSRKSDSSILIEDCGNILLQDMISADPFRNAQLYTKSIDCMTRLQSIKGKQDKLPFNRSFDPEKLMFEFDFFITYAIEKPRFTRLQTLELSTLRKEFRKISETLFRKEHFVLNHRDYHSRNILVSKDNLVLIDFQDARMGLPQYDAVSLLKDSYVTLDEQFVSDMQHYHYRLLRANRLTAMDYDEYLYLFDLMAFQRNVKALGTFFHQAYVLEKKEFEQYITPTLAYLPGYISRQPELATAGEIILNTLMQP</sequence>
<reference evidence="3" key="1">
    <citation type="submission" date="2017-10" db="EMBL/GenBank/DDBJ databases">
        <authorList>
            <person name="Gaisin V.A."/>
            <person name="Rysina M.S."/>
            <person name="Grouzdev D.S."/>
        </authorList>
    </citation>
    <scope>NUCLEOTIDE SEQUENCE [LARGE SCALE GENOMIC DNA]</scope>
    <source>
        <strain evidence="3">V1</strain>
    </source>
</reference>
<dbReference type="InterPro" id="IPR011009">
    <property type="entry name" value="Kinase-like_dom_sf"/>
</dbReference>
<dbReference type="EMBL" id="PDNZ01000003">
    <property type="protein sequence ID" value="PWW82469.1"/>
    <property type="molecule type" value="Genomic_DNA"/>
</dbReference>
<dbReference type="InterPro" id="IPR002575">
    <property type="entry name" value="Aminoglycoside_PTrfase"/>
</dbReference>
<dbReference type="AlphaFoldDB" id="A0A317T6X6"/>
<proteinExistence type="predicted"/>
<gene>
    <name evidence="2" type="ORF">CR164_05630</name>
</gene>
<dbReference type="Gene3D" id="3.90.1200.10">
    <property type="match status" value="1"/>
</dbReference>
<dbReference type="SUPFAM" id="SSF56112">
    <property type="entry name" value="Protein kinase-like (PK-like)"/>
    <property type="match status" value="1"/>
</dbReference>
<evidence type="ECO:0000313" key="3">
    <source>
        <dbReference type="Proteomes" id="UP000246278"/>
    </source>
</evidence>
<dbReference type="RefSeq" id="WP_110022943.1">
    <property type="nucleotide sequence ID" value="NZ_PDNZ01000003.1"/>
</dbReference>
<comment type="caution">
    <text evidence="2">The sequence shown here is derived from an EMBL/GenBank/DDBJ whole genome shotgun (WGS) entry which is preliminary data.</text>
</comment>
<feature type="domain" description="Aminoglycoside phosphotransferase" evidence="1">
    <location>
        <begin position="22"/>
        <end position="247"/>
    </location>
</feature>
<dbReference type="Pfam" id="PF01636">
    <property type="entry name" value="APH"/>
    <property type="match status" value="1"/>
</dbReference>
<organism evidence="2 3">
    <name type="scientific">Prosthecochloris marina</name>
    <dbReference type="NCBI Taxonomy" id="2017681"/>
    <lineage>
        <taxon>Bacteria</taxon>
        <taxon>Pseudomonadati</taxon>
        <taxon>Chlorobiota</taxon>
        <taxon>Chlorobiia</taxon>
        <taxon>Chlorobiales</taxon>
        <taxon>Chlorobiaceae</taxon>
        <taxon>Prosthecochloris</taxon>
    </lineage>
</organism>
<dbReference type="Gene3D" id="3.30.200.20">
    <property type="entry name" value="Phosphorylase Kinase, domain 1"/>
    <property type="match status" value="1"/>
</dbReference>